<dbReference type="EMBL" id="VSRR010000515">
    <property type="protein sequence ID" value="MPC16539.1"/>
    <property type="molecule type" value="Genomic_DNA"/>
</dbReference>
<dbReference type="AlphaFoldDB" id="A0A5B7D4C3"/>
<reference evidence="1 2" key="1">
    <citation type="submission" date="2019-05" db="EMBL/GenBank/DDBJ databases">
        <title>Another draft genome of Portunus trituberculatus and its Hox gene families provides insights of decapod evolution.</title>
        <authorList>
            <person name="Jeong J.-H."/>
            <person name="Song I."/>
            <person name="Kim S."/>
            <person name="Choi T."/>
            <person name="Kim D."/>
            <person name="Ryu S."/>
            <person name="Kim W."/>
        </authorList>
    </citation>
    <scope>NUCLEOTIDE SEQUENCE [LARGE SCALE GENOMIC DNA]</scope>
    <source>
        <tissue evidence="1">Muscle</tissue>
    </source>
</reference>
<name>A0A5B7D4C3_PORTR</name>
<organism evidence="1 2">
    <name type="scientific">Portunus trituberculatus</name>
    <name type="common">Swimming crab</name>
    <name type="synonym">Neptunus trituberculatus</name>
    <dbReference type="NCBI Taxonomy" id="210409"/>
    <lineage>
        <taxon>Eukaryota</taxon>
        <taxon>Metazoa</taxon>
        <taxon>Ecdysozoa</taxon>
        <taxon>Arthropoda</taxon>
        <taxon>Crustacea</taxon>
        <taxon>Multicrustacea</taxon>
        <taxon>Malacostraca</taxon>
        <taxon>Eumalacostraca</taxon>
        <taxon>Eucarida</taxon>
        <taxon>Decapoda</taxon>
        <taxon>Pleocyemata</taxon>
        <taxon>Brachyura</taxon>
        <taxon>Eubrachyura</taxon>
        <taxon>Portunoidea</taxon>
        <taxon>Portunidae</taxon>
        <taxon>Portuninae</taxon>
        <taxon>Portunus</taxon>
    </lineage>
</organism>
<gene>
    <name evidence="1" type="ORF">E2C01_009366</name>
</gene>
<sequence length="108" mass="11036">MECSIQHIPCRTPPFGHRGIHGMSSDQEIRDFTTNLEADLCKLTVCGGKNVTSAGGPGRGKAGPAQPGPAAACSAFILSNQSIQTHAGLSSVARHELALLSQVAAAVG</sequence>
<comment type="caution">
    <text evidence="1">The sequence shown here is derived from an EMBL/GenBank/DDBJ whole genome shotgun (WGS) entry which is preliminary data.</text>
</comment>
<accession>A0A5B7D4C3</accession>
<evidence type="ECO:0000313" key="2">
    <source>
        <dbReference type="Proteomes" id="UP000324222"/>
    </source>
</evidence>
<keyword evidence="2" id="KW-1185">Reference proteome</keyword>
<proteinExistence type="predicted"/>
<evidence type="ECO:0000313" key="1">
    <source>
        <dbReference type="EMBL" id="MPC16539.1"/>
    </source>
</evidence>
<dbReference type="Proteomes" id="UP000324222">
    <property type="component" value="Unassembled WGS sequence"/>
</dbReference>
<protein>
    <submittedName>
        <fullName evidence="1">Uncharacterized protein</fullName>
    </submittedName>
</protein>